<dbReference type="PROSITE" id="PS50181">
    <property type="entry name" value="FBOX"/>
    <property type="match status" value="1"/>
</dbReference>
<dbReference type="SUPFAM" id="SSF81383">
    <property type="entry name" value="F-box domain"/>
    <property type="match status" value="1"/>
</dbReference>
<dbReference type="Pfam" id="PF00646">
    <property type="entry name" value="F-box"/>
    <property type="match status" value="1"/>
</dbReference>
<accession>A0A6A6UIN6</accession>
<gene>
    <name evidence="2" type="ORF">BT63DRAFT_371285</name>
</gene>
<evidence type="ECO:0000313" key="2">
    <source>
        <dbReference type="EMBL" id="KAF2670744.1"/>
    </source>
</evidence>
<dbReference type="EMBL" id="MU004233">
    <property type="protein sequence ID" value="KAF2670744.1"/>
    <property type="molecule type" value="Genomic_DNA"/>
</dbReference>
<sequence>MENLPFSYIVGGQRRRPGLIEDRRILDDKILKRYYPYSISEHPSQPSCSLGQVDQLPDELILYVCLELTIPSLLAFRGVNRRARILIESLEPYRQVLEHCPYIIGACVATEAYSFSINHLYNSLITSECATCGNFGEHLYLITCQRVCSTCYLKKKAYLPITATAARRAGTSNKRLTQLPHFTSLPGRYTAGKLMHKKRTKYFDRTAVEQEADPALWTKATEKERDFGSVEPVRYKAIISAPYLGPSAGDVQWGLTCLACSEDMQSPRYHILYSQAGILDHLKDFGPVRRIGPLRYGRLSLMHVKETA</sequence>
<dbReference type="InterPro" id="IPR036047">
    <property type="entry name" value="F-box-like_dom_sf"/>
</dbReference>
<dbReference type="Proteomes" id="UP000799302">
    <property type="component" value="Unassembled WGS sequence"/>
</dbReference>
<dbReference type="InterPro" id="IPR001810">
    <property type="entry name" value="F-box_dom"/>
</dbReference>
<feature type="domain" description="F-box" evidence="1">
    <location>
        <begin position="50"/>
        <end position="96"/>
    </location>
</feature>
<organism evidence="2 3">
    <name type="scientific">Microthyrium microscopicum</name>
    <dbReference type="NCBI Taxonomy" id="703497"/>
    <lineage>
        <taxon>Eukaryota</taxon>
        <taxon>Fungi</taxon>
        <taxon>Dikarya</taxon>
        <taxon>Ascomycota</taxon>
        <taxon>Pezizomycotina</taxon>
        <taxon>Dothideomycetes</taxon>
        <taxon>Dothideomycetes incertae sedis</taxon>
        <taxon>Microthyriales</taxon>
        <taxon>Microthyriaceae</taxon>
        <taxon>Microthyrium</taxon>
    </lineage>
</organism>
<proteinExistence type="predicted"/>
<dbReference type="OrthoDB" id="2687876at2759"/>
<evidence type="ECO:0000313" key="3">
    <source>
        <dbReference type="Proteomes" id="UP000799302"/>
    </source>
</evidence>
<dbReference type="AlphaFoldDB" id="A0A6A6UIN6"/>
<name>A0A6A6UIN6_9PEZI</name>
<evidence type="ECO:0000259" key="1">
    <source>
        <dbReference type="PROSITE" id="PS50181"/>
    </source>
</evidence>
<keyword evidence="3" id="KW-1185">Reference proteome</keyword>
<protein>
    <recommendedName>
        <fullName evidence="1">F-box domain-containing protein</fullName>
    </recommendedName>
</protein>
<reference evidence="2" key="1">
    <citation type="journal article" date="2020" name="Stud. Mycol.">
        <title>101 Dothideomycetes genomes: a test case for predicting lifestyles and emergence of pathogens.</title>
        <authorList>
            <person name="Haridas S."/>
            <person name="Albert R."/>
            <person name="Binder M."/>
            <person name="Bloem J."/>
            <person name="Labutti K."/>
            <person name="Salamov A."/>
            <person name="Andreopoulos B."/>
            <person name="Baker S."/>
            <person name="Barry K."/>
            <person name="Bills G."/>
            <person name="Bluhm B."/>
            <person name="Cannon C."/>
            <person name="Castanera R."/>
            <person name="Culley D."/>
            <person name="Daum C."/>
            <person name="Ezra D."/>
            <person name="Gonzalez J."/>
            <person name="Henrissat B."/>
            <person name="Kuo A."/>
            <person name="Liang C."/>
            <person name="Lipzen A."/>
            <person name="Lutzoni F."/>
            <person name="Magnuson J."/>
            <person name="Mondo S."/>
            <person name="Nolan M."/>
            <person name="Ohm R."/>
            <person name="Pangilinan J."/>
            <person name="Park H.-J."/>
            <person name="Ramirez L."/>
            <person name="Alfaro M."/>
            <person name="Sun H."/>
            <person name="Tritt A."/>
            <person name="Yoshinaga Y."/>
            <person name="Zwiers L.-H."/>
            <person name="Turgeon B."/>
            <person name="Goodwin S."/>
            <person name="Spatafora J."/>
            <person name="Crous P."/>
            <person name="Grigoriev I."/>
        </authorList>
    </citation>
    <scope>NUCLEOTIDE SEQUENCE</scope>
    <source>
        <strain evidence="2">CBS 115976</strain>
    </source>
</reference>